<sequence length="110" mass="12722">MDPFKATITLSARLDTFITINTFFKKDPKDDDVCWVGERQTPRTSCNYKWDMLCLQRWLVVEVLGVEQGYDCLLLKDISSLKQLVKERSSCLVEDVHSIFDNSIPLLSFV</sequence>
<protein>
    <submittedName>
        <fullName evidence="1">DNA, SC103</fullName>
    </submittedName>
</protein>
<organism evidence="1 2">
    <name type="scientific">Aspergillus oryzae (strain ATCC 42149 / RIB 40)</name>
    <name type="common">Yellow koji mold</name>
    <dbReference type="NCBI Taxonomy" id="510516"/>
    <lineage>
        <taxon>Eukaryota</taxon>
        <taxon>Fungi</taxon>
        <taxon>Dikarya</taxon>
        <taxon>Ascomycota</taxon>
        <taxon>Pezizomycotina</taxon>
        <taxon>Eurotiomycetes</taxon>
        <taxon>Eurotiomycetidae</taxon>
        <taxon>Eurotiales</taxon>
        <taxon>Aspergillaceae</taxon>
        <taxon>Aspergillus</taxon>
        <taxon>Aspergillus subgen. Circumdati</taxon>
    </lineage>
</organism>
<dbReference type="EMBL" id="BA000056">
    <property type="protein sequence ID" value="BAE65828.1"/>
    <property type="molecule type" value="Genomic_DNA"/>
</dbReference>
<dbReference type="KEGG" id="aor:AO090103000397"/>
<name>Q2TY45_ASPOR</name>
<evidence type="ECO:0000313" key="2">
    <source>
        <dbReference type="Proteomes" id="UP000006564"/>
    </source>
</evidence>
<dbReference type="VEuPathDB" id="FungiDB:AO090103000397"/>
<dbReference type="HOGENOM" id="CLU_2291109_0_0_1"/>
<proteinExistence type="predicted"/>
<reference evidence="1 2" key="1">
    <citation type="journal article" date="2005" name="Nature">
        <title>Genome sequencing and analysis of Aspergillus oryzae.</title>
        <authorList>
            <person name="Machida M."/>
            <person name="Asai K."/>
            <person name="Sano M."/>
            <person name="Tanaka T."/>
            <person name="Kumagai T."/>
            <person name="Terai G."/>
            <person name="Kusumoto K."/>
            <person name="Arima T."/>
            <person name="Akita O."/>
            <person name="Kashiwagi Y."/>
            <person name="Abe K."/>
            <person name="Gomi K."/>
            <person name="Horiuchi H."/>
            <person name="Kitamoto K."/>
            <person name="Kobayashi T."/>
            <person name="Takeuchi M."/>
            <person name="Denning D.W."/>
            <person name="Galagan J.E."/>
            <person name="Nierman W.C."/>
            <person name="Yu J."/>
            <person name="Archer D.B."/>
            <person name="Bennett J.W."/>
            <person name="Bhatnagar D."/>
            <person name="Cleveland T.E."/>
            <person name="Fedorova N.D."/>
            <person name="Gotoh O."/>
            <person name="Horikawa H."/>
            <person name="Hosoyama A."/>
            <person name="Ichinomiya M."/>
            <person name="Igarashi R."/>
            <person name="Iwashita K."/>
            <person name="Juvvadi P.R."/>
            <person name="Kato M."/>
            <person name="Kato Y."/>
            <person name="Kin T."/>
            <person name="Kokubun A."/>
            <person name="Maeda H."/>
            <person name="Maeyama N."/>
            <person name="Maruyama J."/>
            <person name="Nagasaki H."/>
            <person name="Nakajima T."/>
            <person name="Oda K."/>
            <person name="Okada K."/>
            <person name="Paulsen I."/>
            <person name="Sakamoto K."/>
            <person name="Sawano T."/>
            <person name="Takahashi M."/>
            <person name="Takase K."/>
            <person name="Terabayashi Y."/>
            <person name="Wortman J."/>
            <person name="Yamada O."/>
            <person name="Yamagata Y."/>
            <person name="Anazawa H."/>
            <person name="Hata Y."/>
            <person name="Koide Y."/>
            <person name="Komori T."/>
            <person name="Koyama Y."/>
            <person name="Minetoki T."/>
            <person name="Suharnan S."/>
            <person name="Tanaka A."/>
            <person name="Isono K."/>
            <person name="Kuhara S."/>
            <person name="Ogasawara N."/>
            <person name="Kikuchi H."/>
        </authorList>
    </citation>
    <scope>NUCLEOTIDE SEQUENCE [LARGE SCALE GENOMIC DNA]</scope>
    <source>
        <strain evidence="2">ATCC 42149 / RIB 40</strain>
    </source>
</reference>
<accession>Q2TY45</accession>
<dbReference type="EMBL" id="AP007174">
    <property type="protein sequence ID" value="BAE65828.1"/>
    <property type="molecule type" value="Genomic_DNA"/>
</dbReference>
<dbReference type="GeneID" id="5999083"/>
<evidence type="ECO:0000313" key="1">
    <source>
        <dbReference type="EMBL" id="BAE65828.1"/>
    </source>
</evidence>
<gene>
    <name evidence="1" type="ORF">AO090103000397</name>
</gene>
<dbReference type="RefSeq" id="XP_023093949.1">
    <property type="nucleotide sequence ID" value="XM_023233294.1"/>
</dbReference>
<dbReference type="AlphaFoldDB" id="Q2TY45"/>
<keyword evidence="2" id="KW-1185">Reference proteome</keyword>
<dbReference type="Proteomes" id="UP000006564">
    <property type="component" value="Chromosome 8"/>
</dbReference>